<keyword evidence="2" id="KW-1003">Cell membrane</keyword>
<dbReference type="Proteomes" id="UP001065174">
    <property type="component" value="Chromosome"/>
</dbReference>
<dbReference type="InterPro" id="IPR052027">
    <property type="entry name" value="PspC"/>
</dbReference>
<dbReference type="PANTHER" id="PTHR33885:SF3">
    <property type="entry name" value="PHAGE SHOCK PROTEIN C"/>
    <property type="match status" value="1"/>
</dbReference>
<evidence type="ECO:0000256" key="5">
    <source>
        <dbReference type="ARBA" id="ARBA00023136"/>
    </source>
</evidence>
<keyword evidence="3 7" id="KW-0812">Transmembrane</keyword>
<organism evidence="12 13">
    <name type="scientific">Reichenbachiella agarivorans</name>
    <dbReference type="NCBI Taxonomy" id="2979464"/>
    <lineage>
        <taxon>Bacteria</taxon>
        <taxon>Pseudomonadati</taxon>
        <taxon>Bacteroidota</taxon>
        <taxon>Cytophagia</taxon>
        <taxon>Cytophagales</taxon>
        <taxon>Reichenbachiellaceae</taxon>
        <taxon>Reichenbachiella</taxon>
    </lineage>
</organism>
<feature type="transmembrane region" description="Helical" evidence="7">
    <location>
        <begin position="131"/>
        <end position="150"/>
    </location>
</feature>
<feature type="domain" description="PspC-related transmembrane region" evidence="10">
    <location>
        <begin position="291"/>
        <end position="434"/>
    </location>
</feature>
<evidence type="ECO:0000256" key="1">
    <source>
        <dbReference type="ARBA" id="ARBA00004162"/>
    </source>
</evidence>
<feature type="compositionally biased region" description="Basic and acidic residues" evidence="6">
    <location>
        <begin position="93"/>
        <end position="118"/>
    </location>
</feature>
<feature type="domain" description="Putative auto-transporter adhesin head GIN" evidence="9">
    <location>
        <begin position="632"/>
        <end position="818"/>
    </location>
</feature>
<keyword evidence="5 7" id="KW-0472">Membrane</keyword>
<dbReference type="Pfam" id="PF22571">
    <property type="entry name" value="LiaI-LiaF-TM_PspC"/>
    <property type="match status" value="1"/>
</dbReference>
<keyword evidence="13" id="KW-1185">Reference proteome</keyword>
<evidence type="ECO:0000313" key="12">
    <source>
        <dbReference type="EMBL" id="UXP31111.1"/>
    </source>
</evidence>
<gene>
    <name evidence="12" type="ORF">N6H18_12195</name>
</gene>
<dbReference type="InterPro" id="IPR021255">
    <property type="entry name" value="DUF2807"/>
</dbReference>
<accession>A0ABY6CKS6</accession>
<feature type="transmembrane region" description="Helical" evidence="7">
    <location>
        <begin position="403"/>
        <end position="426"/>
    </location>
</feature>
<feature type="transmembrane region" description="Helical" evidence="7">
    <location>
        <begin position="162"/>
        <end position="183"/>
    </location>
</feature>
<dbReference type="EMBL" id="CP106679">
    <property type="protein sequence ID" value="UXP31111.1"/>
    <property type="molecule type" value="Genomic_DNA"/>
</dbReference>
<evidence type="ECO:0000259" key="11">
    <source>
        <dbReference type="Pfam" id="PF22744"/>
    </source>
</evidence>
<dbReference type="Pfam" id="PF10988">
    <property type="entry name" value="DUF2807"/>
    <property type="match status" value="1"/>
</dbReference>
<dbReference type="PANTHER" id="PTHR33885">
    <property type="entry name" value="PHAGE SHOCK PROTEIN C"/>
    <property type="match status" value="1"/>
</dbReference>
<feature type="transmembrane region" description="Helical" evidence="7">
    <location>
        <begin position="374"/>
        <end position="396"/>
    </location>
</feature>
<dbReference type="Gene3D" id="2.160.20.120">
    <property type="match status" value="1"/>
</dbReference>
<dbReference type="Pfam" id="PF22744">
    <property type="entry name" value="Toast-rack_PspC-Cterm"/>
    <property type="match status" value="1"/>
</dbReference>
<evidence type="ECO:0000259" key="8">
    <source>
        <dbReference type="Pfam" id="PF04024"/>
    </source>
</evidence>
<comment type="subcellular location">
    <subcellularLocation>
        <location evidence="1">Cell membrane</location>
        <topology evidence="1">Single-pass membrane protein</topology>
    </subcellularLocation>
</comment>
<evidence type="ECO:0000256" key="2">
    <source>
        <dbReference type="ARBA" id="ARBA00022475"/>
    </source>
</evidence>
<reference evidence="12" key="1">
    <citation type="submission" date="2022-09" db="EMBL/GenBank/DDBJ databases">
        <title>Comparative genomics and taxonomic characterization of three novel marine species of genus Reichenbachiella exhibiting antioxidant and polysaccharide degradation activities.</title>
        <authorList>
            <person name="Muhammad N."/>
            <person name="Lee Y.-J."/>
            <person name="Ko J."/>
            <person name="Kim S.-G."/>
        </authorList>
    </citation>
    <scope>NUCLEOTIDE SEQUENCE</scope>
    <source>
        <strain evidence="12">BKB1-1</strain>
    </source>
</reference>
<evidence type="ECO:0000313" key="13">
    <source>
        <dbReference type="Proteomes" id="UP001065174"/>
    </source>
</evidence>
<evidence type="ECO:0000256" key="7">
    <source>
        <dbReference type="SAM" id="Phobius"/>
    </source>
</evidence>
<dbReference type="InterPro" id="IPR007168">
    <property type="entry name" value="Phageshock_PspC_N"/>
</dbReference>
<dbReference type="InterPro" id="IPR054319">
    <property type="entry name" value="PspC-rel_ToastRack"/>
</dbReference>
<protein>
    <submittedName>
        <fullName evidence="12">DUF2807 domain-containing protein</fullName>
    </submittedName>
</protein>
<feature type="domain" description="Phage shock protein PspC N-terminal" evidence="8">
    <location>
        <begin position="194"/>
        <end position="250"/>
    </location>
</feature>
<evidence type="ECO:0000256" key="6">
    <source>
        <dbReference type="SAM" id="MobiDB-lite"/>
    </source>
</evidence>
<evidence type="ECO:0000259" key="9">
    <source>
        <dbReference type="Pfam" id="PF10988"/>
    </source>
</evidence>
<feature type="domain" description="PspC-related ToastRack" evidence="11">
    <location>
        <begin position="471"/>
        <end position="590"/>
    </location>
</feature>
<feature type="transmembrane region" description="Helical" evidence="7">
    <location>
        <begin position="229"/>
        <end position="251"/>
    </location>
</feature>
<feature type="domain" description="Phage shock protein PspC N-terminal" evidence="8">
    <location>
        <begin position="121"/>
        <end position="183"/>
    </location>
</feature>
<feature type="region of interest" description="Disordered" evidence="6">
    <location>
        <begin position="91"/>
        <end position="118"/>
    </location>
</feature>
<dbReference type="Pfam" id="PF04024">
    <property type="entry name" value="PspC"/>
    <property type="match status" value="2"/>
</dbReference>
<evidence type="ECO:0000256" key="4">
    <source>
        <dbReference type="ARBA" id="ARBA00022989"/>
    </source>
</evidence>
<evidence type="ECO:0000256" key="3">
    <source>
        <dbReference type="ARBA" id="ARBA00022692"/>
    </source>
</evidence>
<dbReference type="RefSeq" id="WP_262308555.1">
    <property type="nucleotide sequence ID" value="NZ_CP106679.1"/>
</dbReference>
<dbReference type="InterPro" id="IPR054321">
    <property type="entry name" value="PspC-rel_TM"/>
</dbReference>
<dbReference type="CDD" id="cd06174">
    <property type="entry name" value="MFS"/>
    <property type="match status" value="1"/>
</dbReference>
<feature type="transmembrane region" description="Helical" evidence="7">
    <location>
        <begin position="323"/>
        <end position="354"/>
    </location>
</feature>
<proteinExistence type="predicted"/>
<name>A0ABY6CKS6_9BACT</name>
<evidence type="ECO:0000259" key="10">
    <source>
        <dbReference type="Pfam" id="PF22571"/>
    </source>
</evidence>
<feature type="transmembrane region" description="Helical" evidence="7">
    <location>
        <begin position="204"/>
        <end position="223"/>
    </location>
</feature>
<keyword evidence="4 7" id="KW-1133">Transmembrane helix</keyword>
<sequence>MKKNISINISGIIFHIEEDGYTSLKSYLETINRYFSTYEDSVEIISDIESRIAEIFLSKLSDGKQIITIDDVNALIKTMGTIADFDAIESDDEKNTQEESEPEPKNEQKSQTHVDTDPAKKKLYRDDRRKVLGGVASGIAYFFSIDPLWIRLLMVALFLNVFNFGFSGGVFLAYIVLWIVIPVSTDLGDEESVKKMFRDPENQVLGGVASGIAAYFGVDITVIRLLFVLSIFLGGSGIILYIILWMITPVAKSLTEKMQMQGEPVTLSNIQQTLSKTIKTTEGEESAFVKILLFPFRVLSELFKVLGKLIGPISKLVFDILRIAFGIVIVVAGFSGIIAFLAALAVLFGVSTIGMDYGTVVPIPFEVLSQSFSVFAYLSAIILAVMPMLFLTLMGVSLLAKRWVISAAIGWSLLGVWLIGLVMALVTIPGAVASFRNEGEYKQSLVFPVQTDQELVFRLNPDDFRGINTPSMRLRASDDSVVNLVMIKESRGKTRSEAIENAKMINYRVTQEGNEFMFDPNYTFIEGAKFRAQQLKFTLYVPLGQVFVMEEEMQDVLSSSFNSSTYGIMDVDGENRWMFSDSGLKCITCESPESNEDTIPAEVDSTSEAEKITYYGEKSVGKEKSMVFEMKDFDQIDAQGIYTIYVERGDKYSVVIKGGEDLRKEVVVKQYDRILELDFINKEWNLLKELSDEEKLEVYITMPRLKSVKSAGLCTLHIDRFESDDFQISMNGASNCKLSLEVKELEVDLSGAAVLELSGQADYMLTKVSGAANLKAFGLETNVLEINASGAASAKVYAKDKLIANASGISSVRYKGDPDSKKINESGISKIKSTFE</sequence>